<sequence>MRRLGVASFFSVGHANSSAGSTRSHELYFPTNSSPMMWPHTDVILKRTVSPRNWPVHSCTEQALFEPLRDEHFPLLRMPASEAASDGFSATISATLIVELLSGTSG</sequence>
<proteinExistence type="predicted"/>
<protein>
    <submittedName>
        <fullName evidence="1">Putative secreted protein</fullName>
    </submittedName>
</protein>
<evidence type="ECO:0000313" key="1">
    <source>
        <dbReference type="EMBL" id="MBW48744.1"/>
    </source>
</evidence>
<reference evidence="1" key="1">
    <citation type="submission" date="2018-01" db="EMBL/GenBank/DDBJ databases">
        <title>An insight into the sialome of Amazonian anophelines.</title>
        <authorList>
            <person name="Ribeiro J.M."/>
            <person name="Scarpassa V."/>
            <person name="Calvo E."/>
        </authorList>
    </citation>
    <scope>NUCLEOTIDE SEQUENCE</scope>
    <source>
        <tissue evidence="1">Salivary glands</tissue>
    </source>
</reference>
<organism evidence="1">
    <name type="scientific">Anopheles triannulatus</name>
    <dbReference type="NCBI Taxonomy" id="58253"/>
    <lineage>
        <taxon>Eukaryota</taxon>
        <taxon>Metazoa</taxon>
        <taxon>Ecdysozoa</taxon>
        <taxon>Arthropoda</taxon>
        <taxon>Hexapoda</taxon>
        <taxon>Insecta</taxon>
        <taxon>Pterygota</taxon>
        <taxon>Neoptera</taxon>
        <taxon>Endopterygota</taxon>
        <taxon>Diptera</taxon>
        <taxon>Nematocera</taxon>
        <taxon>Culicoidea</taxon>
        <taxon>Culicidae</taxon>
        <taxon>Anophelinae</taxon>
        <taxon>Anopheles</taxon>
    </lineage>
</organism>
<accession>A0A2M4B6R3</accession>
<dbReference type="EMBL" id="GGFK01015423">
    <property type="protein sequence ID" value="MBW48744.1"/>
    <property type="molecule type" value="Transcribed_RNA"/>
</dbReference>
<dbReference type="AlphaFoldDB" id="A0A2M4B6R3"/>
<name>A0A2M4B6R3_9DIPT</name>